<proteinExistence type="predicted"/>
<dbReference type="Proteomes" id="UP000011016">
    <property type="component" value="Unassembled WGS sequence"/>
</dbReference>
<evidence type="ECO:0000313" key="7">
    <source>
        <dbReference type="EMBL" id="CCI83649.1"/>
    </source>
</evidence>
<keyword evidence="3 5" id="KW-1133">Transmembrane helix</keyword>
<dbReference type="eggNOG" id="COG1511">
    <property type="taxonomic scope" value="Bacteria"/>
</dbReference>
<dbReference type="InterPro" id="IPR051784">
    <property type="entry name" value="Nod_factor_ABC_transporter"/>
</dbReference>
<protein>
    <recommendedName>
        <fullName evidence="6">ABC-2 type transporter transmembrane domain-containing protein</fullName>
    </recommendedName>
</protein>
<feature type="transmembrane region" description="Helical" evidence="5">
    <location>
        <begin position="152"/>
        <end position="172"/>
    </location>
</feature>
<dbReference type="GO" id="GO:0016020">
    <property type="term" value="C:membrane"/>
    <property type="evidence" value="ECO:0007669"/>
    <property type="project" value="UniProtKB-SubCell"/>
</dbReference>
<reference evidence="8 9" key="2">
    <citation type="submission" date="2012-08" db="EMBL/GenBank/DDBJ databases">
        <title>The Genome Sequence of Turicella otitidis ATCC 51513.</title>
        <authorList>
            <consortium name="The Broad Institute Genome Sequencing Platform"/>
            <person name="Earl A."/>
            <person name="Ward D."/>
            <person name="Feldgarden M."/>
            <person name="Gevers D."/>
            <person name="Huys G."/>
            <person name="Walker B."/>
            <person name="Young S.K."/>
            <person name="Zeng Q."/>
            <person name="Gargeya S."/>
            <person name="Fitzgerald M."/>
            <person name="Haas B."/>
            <person name="Abouelleil A."/>
            <person name="Alvarado L."/>
            <person name="Arachchi H.M."/>
            <person name="Berlin A.M."/>
            <person name="Chapman S.B."/>
            <person name="Goldberg J."/>
            <person name="Griggs A."/>
            <person name="Gujja S."/>
            <person name="Hansen M."/>
            <person name="Howarth C."/>
            <person name="Imamovic A."/>
            <person name="Larimer J."/>
            <person name="McCowen C."/>
            <person name="Montmayeur A."/>
            <person name="Murphy C."/>
            <person name="Neiman D."/>
            <person name="Pearson M."/>
            <person name="Priest M."/>
            <person name="Roberts A."/>
            <person name="Saif S."/>
            <person name="Shea T."/>
            <person name="Sisk P."/>
            <person name="Sykes S."/>
            <person name="Wortman J."/>
            <person name="Nusbaum C."/>
            <person name="Birren B."/>
        </authorList>
    </citation>
    <scope>NUCLEOTIDE SEQUENCE [LARGE SCALE GENOMIC DNA]</scope>
    <source>
        <strain evidence="8 9">ATCC 51513</strain>
    </source>
</reference>
<dbReference type="PANTHER" id="PTHR43229">
    <property type="entry name" value="NODULATION PROTEIN J"/>
    <property type="match status" value="1"/>
</dbReference>
<dbReference type="GO" id="GO:0140359">
    <property type="term" value="F:ABC-type transporter activity"/>
    <property type="evidence" value="ECO:0007669"/>
    <property type="project" value="InterPro"/>
</dbReference>
<feature type="transmembrane region" description="Helical" evidence="5">
    <location>
        <begin position="75"/>
        <end position="94"/>
    </location>
</feature>
<evidence type="ECO:0000313" key="9">
    <source>
        <dbReference type="Proteomes" id="UP000006078"/>
    </source>
</evidence>
<keyword evidence="9" id="KW-1185">Reference proteome</keyword>
<evidence type="ECO:0000256" key="3">
    <source>
        <dbReference type="ARBA" id="ARBA00022989"/>
    </source>
</evidence>
<reference evidence="7 10" key="1">
    <citation type="journal article" date="2012" name="J. Bacteriol.">
        <title>Draft Genome Sequence of Turicella otitidis ATCC 51513, Isolated from Middle Ear Fluid from a Child with Otitis Media.</title>
        <authorList>
            <person name="Brinkrolf K."/>
            <person name="Schneider J."/>
            <person name="Knecht M."/>
            <person name="Ruckert C."/>
            <person name="Tauch A."/>
        </authorList>
    </citation>
    <scope>NUCLEOTIDE SEQUENCE [LARGE SCALE GENOMIC DNA]</scope>
    <source>
        <strain evidence="7 10">ATCC 51513</strain>
    </source>
</reference>
<evidence type="ECO:0000256" key="1">
    <source>
        <dbReference type="ARBA" id="ARBA00004141"/>
    </source>
</evidence>
<feature type="domain" description="ABC-2 type transporter transmembrane" evidence="6">
    <location>
        <begin position="32"/>
        <end position="228"/>
    </location>
</feature>
<feature type="transmembrane region" description="Helical" evidence="5">
    <location>
        <begin position="38"/>
        <end position="63"/>
    </location>
</feature>
<dbReference type="RefSeq" id="WP_004600998.1">
    <property type="nucleotide sequence ID" value="NZ_HF541867.1"/>
</dbReference>
<organism evidence="7 10">
    <name type="scientific">Corynebacterium otitidis ATCC 51513</name>
    <dbReference type="NCBI Taxonomy" id="883169"/>
    <lineage>
        <taxon>Bacteria</taxon>
        <taxon>Bacillati</taxon>
        <taxon>Actinomycetota</taxon>
        <taxon>Actinomycetes</taxon>
        <taxon>Mycobacteriales</taxon>
        <taxon>Corynebacteriaceae</taxon>
        <taxon>Corynebacterium</taxon>
    </lineage>
</organism>
<dbReference type="AlphaFoldDB" id="I7LC50"/>
<comment type="caution">
    <text evidence="7">The sequence shown here is derived from an EMBL/GenBank/DDBJ whole genome shotgun (WGS) entry which is preliminary data.</text>
</comment>
<dbReference type="Pfam" id="PF01061">
    <property type="entry name" value="ABC2_membrane"/>
    <property type="match status" value="1"/>
</dbReference>
<feature type="transmembrane region" description="Helical" evidence="5">
    <location>
        <begin position="114"/>
        <end position="140"/>
    </location>
</feature>
<comment type="subcellular location">
    <subcellularLocation>
        <location evidence="1">Membrane</location>
        <topology evidence="1">Multi-pass membrane protein</topology>
    </subcellularLocation>
</comment>
<accession>I7LC50</accession>
<dbReference type="EMBL" id="CAJZ01000123">
    <property type="protein sequence ID" value="CCI83649.1"/>
    <property type="molecule type" value="Genomic_DNA"/>
</dbReference>
<dbReference type="PANTHER" id="PTHR43229:SF2">
    <property type="entry name" value="NODULATION PROTEIN J"/>
    <property type="match status" value="1"/>
</dbReference>
<evidence type="ECO:0000256" key="4">
    <source>
        <dbReference type="ARBA" id="ARBA00023136"/>
    </source>
</evidence>
<feature type="transmembrane region" description="Helical" evidence="5">
    <location>
        <begin position="179"/>
        <end position="199"/>
    </location>
</feature>
<evidence type="ECO:0000259" key="6">
    <source>
        <dbReference type="Pfam" id="PF01061"/>
    </source>
</evidence>
<gene>
    <name evidence="7" type="ORF">BN46_0920</name>
    <name evidence="8" type="ORF">HMPREF9719_01108</name>
</gene>
<dbReference type="InterPro" id="IPR013525">
    <property type="entry name" value="ABC2_TM"/>
</dbReference>
<name>I7LC50_9CORY</name>
<feature type="transmembrane region" description="Helical" evidence="5">
    <location>
        <begin position="235"/>
        <end position="257"/>
    </location>
</feature>
<dbReference type="Proteomes" id="UP000006078">
    <property type="component" value="Unassembled WGS sequence"/>
</dbReference>
<evidence type="ECO:0000256" key="2">
    <source>
        <dbReference type="ARBA" id="ARBA00022692"/>
    </source>
</evidence>
<dbReference type="HOGENOM" id="CLU_076523_0_0_11"/>
<dbReference type="OrthoDB" id="3699899at2"/>
<dbReference type="EMBL" id="AHAE01000048">
    <property type="protein sequence ID" value="EJZ81972.1"/>
    <property type="molecule type" value="Genomic_DNA"/>
</dbReference>
<keyword evidence="4 5" id="KW-0472">Membrane</keyword>
<evidence type="ECO:0000313" key="10">
    <source>
        <dbReference type="Proteomes" id="UP000011016"/>
    </source>
</evidence>
<sequence>MTTRPAPRLRATPAPPTSPNALRALGALISWTATRNRYLLPAFSILQILLSASLIFGMTLFLGDVGPEETKYLSTGAWSLGIISVGAVVAPQVISVYKRTGLLDYQKAQPVPRFALLIAEATIWTLASIPGFVVGIAAAWVHFDLSMHVDVWFVLGIAFVIVAMVQLGYAMAFLLHPDVLPIVTQLVMLVGLLFSPIAYPAERLPAWAAGIHQVFPFTPVAEVVREVTFRDGDPILRPVLVLVAWIIGCIAVAYASIARRG</sequence>
<evidence type="ECO:0000256" key="5">
    <source>
        <dbReference type="SAM" id="Phobius"/>
    </source>
</evidence>
<evidence type="ECO:0000313" key="8">
    <source>
        <dbReference type="EMBL" id="EJZ81972.1"/>
    </source>
</evidence>
<keyword evidence="2 5" id="KW-0812">Transmembrane</keyword>